<dbReference type="Proteomes" id="UP000324222">
    <property type="component" value="Unassembled WGS sequence"/>
</dbReference>
<comment type="caution">
    <text evidence="1">The sequence shown here is derived from an EMBL/GenBank/DDBJ whole genome shotgun (WGS) entry which is preliminary data.</text>
</comment>
<accession>A0A5B7CLF1</accession>
<dbReference type="AlphaFoldDB" id="A0A5B7CLF1"/>
<reference evidence="1 2" key="1">
    <citation type="submission" date="2019-05" db="EMBL/GenBank/DDBJ databases">
        <title>Another draft genome of Portunus trituberculatus and its Hox gene families provides insights of decapod evolution.</title>
        <authorList>
            <person name="Jeong J.-H."/>
            <person name="Song I."/>
            <person name="Kim S."/>
            <person name="Choi T."/>
            <person name="Kim D."/>
            <person name="Ryu S."/>
            <person name="Kim W."/>
        </authorList>
    </citation>
    <scope>NUCLEOTIDE SEQUENCE [LARGE SCALE GENOMIC DNA]</scope>
    <source>
        <tissue evidence="1">Muscle</tissue>
    </source>
</reference>
<keyword evidence="2" id="KW-1185">Reference proteome</keyword>
<organism evidence="1 2">
    <name type="scientific">Portunus trituberculatus</name>
    <name type="common">Swimming crab</name>
    <name type="synonym">Neptunus trituberculatus</name>
    <dbReference type="NCBI Taxonomy" id="210409"/>
    <lineage>
        <taxon>Eukaryota</taxon>
        <taxon>Metazoa</taxon>
        <taxon>Ecdysozoa</taxon>
        <taxon>Arthropoda</taxon>
        <taxon>Crustacea</taxon>
        <taxon>Multicrustacea</taxon>
        <taxon>Malacostraca</taxon>
        <taxon>Eumalacostraca</taxon>
        <taxon>Eucarida</taxon>
        <taxon>Decapoda</taxon>
        <taxon>Pleocyemata</taxon>
        <taxon>Brachyura</taxon>
        <taxon>Eubrachyura</taxon>
        <taxon>Portunoidea</taxon>
        <taxon>Portunidae</taxon>
        <taxon>Portuninae</taxon>
        <taxon>Portunus</taxon>
    </lineage>
</organism>
<protein>
    <submittedName>
        <fullName evidence="1">Uncharacterized protein</fullName>
    </submittedName>
</protein>
<dbReference type="EMBL" id="VSRR010000029">
    <property type="protein sequence ID" value="MPC08423.1"/>
    <property type="molecule type" value="Genomic_DNA"/>
</dbReference>
<name>A0A5B7CLF1_PORTR</name>
<gene>
    <name evidence="1" type="ORF">E2C01_001009</name>
</gene>
<proteinExistence type="predicted"/>
<evidence type="ECO:0000313" key="2">
    <source>
        <dbReference type="Proteomes" id="UP000324222"/>
    </source>
</evidence>
<sequence>MKKGFEGDSLITYLYLIFESDTSHSHSYANKQDGSIKRAITPPNSNIPFIVIEVVCLYSHTYTLLNLS</sequence>
<evidence type="ECO:0000313" key="1">
    <source>
        <dbReference type="EMBL" id="MPC08423.1"/>
    </source>
</evidence>